<dbReference type="Pfam" id="PF01172">
    <property type="entry name" value="SBDS_N"/>
    <property type="match status" value="1"/>
</dbReference>
<reference evidence="6 8" key="3">
    <citation type="submission" date="2017-04" db="EMBL/GenBank/DDBJ databases">
        <authorList>
            <person name="Varghese N."/>
            <person name="Submissions S."/>
        </authorList>
    </citation>
    <scope>NUCLEOTIDE SEQUENCE [LARGE SCALE GENOMIC DNA]</scope>
    <source>
        <strain evidence="6 8">DSM 9789</strain>
    </source>
</reference>
<reference evidence="5" key="2">
    <citation type="submission" date="2004-02" db="EMBL/GenBank/DDBJ databases">
        <authorList>
            <person name="Fuetterer O."/>
            <person name="Angelov A."/>
            <person name="Liesegang H."/>
            <person name="Gottschalk G."/>
            <person name="Schleper C."/>
            <person name="Schepers B."/>
            <person name="Dock C."/>
            <person name="Antranikian G."/>
            <person name="Liebl W."/>
        </authorList>
    </citation>
    <scope>NUCLEOTIDE SEQUENCE</scope>
    <source>
        <strain evidence="5">DSM 9790</strain>
    </source>
</reference>
<dbReference type="Proteomes" id="UP000192315">
    <property type="component" value="Unassembled WGS sequence"/>
</dbReference>
<feature type="domain" description="Ribosome maturation protein SDO1/SBDS C-terminal" evidence="4">
    <location>
        <begin position="164"/>
        <end position="230"/>
    </location>
</feature>
<dbReference type="STRING" id="263820.PTO0626"/>
<dbReference type="Gene3D" id="3.30.70.240">
    <property type="match status" value="1"/>
</dbReference>
<evidence type="ECO:0000313" key="6">
    <source>
        <dbReference type="EMBL" id="SMD30484.1"/>
    </source>
</evidence>
<sequence>MVNTDDAIIARYESHGHRFEILIDPASVDKIRSGNIDVEKDMALDEIFKDARKGERAGEESLKEVFKTTDVSQIAIEIVRKGEVQLTTDQRRKMTEEKKRQIINEIVRQAINPQTNTPIPAIRIEEAMEEAKFHVDPFKSTEEQVQAVLKAIRPLIPIRFEKTRLAIKMSGEDYGKAYGDIAKVGSIIKEEWSNSGDYMCIIEIPAGMQGEVIDMINKRSRGNAEVKILK</sequence>
<dbReference type="Pfam" id="PF20268">
    <property type="entry name" value="SBDS_C"/>
    <property type="match status" value="1"/>
</dbReference>
<dbReference type="GeneID" id="2844727"/>
<evidence type="ECO:0000313" key="8">
    <source>
        <dbReference type="Proteomes" id="UP000192315"/>
    </source>
</evidence>
<accession>Q6L1E1</accession>
<dbReference type="SUPFAM" id="SSF109728">
    <property type="entry name" value="Hypothetical protein AF0491, middle domain"/>
    <property type="match status" value="1"/>
</dbReference>
<dbReference type="SUPFAM" id="SSF89895">
    <property type="entry name" value="FYSH domain"/>
    <property type="match status" value="1"/>
</dbReference>
<evidence type="ECO:0000259" key="4">
    <source>
        <dbReference type="Pfam" id="PF20268"/>
    </source>
</evidence>
<keyword evidence="8" id="KW-1185">Reference proteome</keyword>
<dbReference type="Proteomes" id="UP000000438">
    <property type="component" value="Chromosome"/>
</dbReference>
<dbReference type="Gene3D" id="1.10.10.900">
    <property type="entry name" value="SBDS protein C-terminal domain, subdomain 1"/>
    <property type="match status" value="1"/>
</dbReference>
<dbReference type="InterPro" id="IPR046928">
    <property type="entry name" value="SDO1/SBDS_C"/>
</dbReference>
<dbReference type="Gene3D" id="3.30.1250.10">
    <property type="entry name" value="Ribosome maturation protein SBDS, N-terminal domain"/>
    <property type="match status" value="1"/>
</dbReference>
<evidence type="ECO:0000256" key="1">
    <source>
        <dbReference type="ARBA" id="ARBA00007433"/>
    </source>
</evidence>
<organism evidence="5 7">
    <name type="scientific">Picrophilus torridus (strain ATCC 700027 / DSM 9790 / JCM 10055 / NBRC 100828 / KAW 2/3)</name>
    <dbReference type="NCBI Taxonomy" id="1122961"/>
    <lineage>
        <taxon>Archaea</taxon>
        <taxon>Methanobacteriati</taxon>
        <taxon>Thermoplasmatota</taxon>
        <taxon>Thermoplasmata</taxon>
        <taxon>Thermoplasmatales</taxon>
        <taxon>Picrophilaceae</taxon>
        <taxon>Picrophilus</taxon>
    </lineage>
</organism>
<evidence type="ECO:0000259" key="3">
    <source>
        <dbReference type="Pfam" id="PF09377"/>
    </source>
</evidence>
<dbReference type="eggNOG" id="arCOG04187">
    <property type="taxonomic scope" value="Archaea"/>
</dbReference>
<feature type="domain" description="Ribosome maturation protein SDO1/SBDS N-terminal" evidence="2">
    <location>
        <begin position="7"/>
        <end position="92"/>
    </location>
</feature>
<dbReference type="Pfam" id="PF09377">
    <property type="entry name" value="SBDS_domain_II"/>
    <property type="match status" value="1"/>
</dbReference>
<dbReference type="InterPro" id="IPR037188">
    <property type="entry name" value="Sdo1/SBDS_central_sf"/>
</dbReference>
<dbReference type="InterPro" id="IPR036786">
    <property type="entry name" value="Ribosome_mat_SBDS_N_sf"/>
</dbReference>
<dbReference type="SUPFAM" id="SSF54980">
    <property type="entry name" value="EF-G C-terminal domain-like"/>
    <property type="match status" value="1"/>
</dbReference>
<dbReference type="HOGENOM" id="CLU_043216_2_0_2"/>
<reference evidence="5 7" key="1">
    <citation type="journal article" date="2004" name="Proc. Natl. Acad. Sci. U.S.A.">
        <title>Genome sequence of Picrophilus torridus and its implications for life around pH 0.</title>
        <authorList>
            <person name="Futterer O."/>
            <person name="Angelov A."/>
            <person name="Liesegang H."/>
            <person name="Gottschalk G."/>
            <person name="Schleper C."/>
            <person name="Schepers B."/>
            <person name="Dock C."/>
            <person name="Antranikian G."/>
            <person name="Liebl W."/>
        </authorList>
    </citation>
    <scope>NUCLEOTIDE SEQUENCE [LARGE SCALE GENOMIC DNA]</scope>
    <source>
        <strain evidence="7">ATCC 700027 / DSM 9790 / JCM 10055 / NBRC 100828</strain>
        <strain evidence="5">DSM 9790</strain>
    </source>
</reference>
<dbReference type="InterPro" id="IPR019783">
    <property type="entry name" value="SDO1/SBDS_N"/>
</dbReference>
<dbReference type="InterPro" id="IPR035647">
    <property type="entry name" value="EFG_III/V"/>
</dbReference>
<dbReference type="EMBL" id="FWYE01000001">
    <property type="protein sequence ID" value="SMD30484.1"/>
    <property type="molecule type" value="Genomic_DNA"/>
</dbReference>
<dbReference type="NCBIfam" id="TIGR00291">
    <property type="entry name" value="RNA_SBDS"/>
    <property type="match status" value="1"/>
</dbReference>
<dbReference type="KEGG" id="pto:PTO0626"/>
<accession>A0A8G2FW08</accession>
<dbReference type="RefSeq" id="WP_011177427.1">
    <property type="nucleotide sequence ID" value="NC_005877.1"/>
</dbReference>
<dbReference type="FunCoup" id="Q6L1E1">
    <property type="interactions" value="163"/>
</dbReference>
<dbReference type="InParanoid" id="Q6L1E1"/>
<feature type="domain" description="Ribosome maturation protein SDO1/SBDS central" evidence="3">
    <location>
        <begin position="100"/>
        <end position="161"/>
    </location>
</feature>
<dbReference type="PaxDb" id="263820-PTO0626"/>
<evidence type="ECO:0000259" key="2">
    <source>
        <dbReference type="Pfam" id="PF01172"/>
    </source>
</evidence>
<dbReference type="InterPro" id="IPR002140">
    <property type="entry name" value="Sdo1/SBDS"/>
</dbReference>
<dbReference type="PANTHER" id="PTHR10927:SF4">
    <property type="entry name" value="RIBOSOME MATURATION PROTEIN SDO1 HOMOLOG"/>
    <property type="match status" value="1"/>
</dbReference>
<dbReference type="InterPro" id="IPR018978">
    <property type="entry name" value="SDO1/SBDS_central"/>
</dbReference>
<proteinExistence type="inferred from homology"/>
<dbReference type="GO" id="GO:0042256">
    <property type="term" value="P:cytosolic ribosome assembly"/>
    <property type="evidence" value="ECO:0007669"/>
    <property type="project" value="InterPro"/>
</dbReference>
<dbReference type="AlphaFoldDB" id="Q6L1E1"/>
<dbReference type="EMBL" id="AE017261">
    <property type="protein sequence ID" value="AAT43211.1"/>
    <property type="molecule type" value="Genomic_DNA"/>
</dbReference>
<name>Q6L1E1_PICTO</name>
<comment type="similarity">
    <text evidence="1">Belongs to the SDO1/SBDS family.</text>
</comment>
<protein>
    <submittedName>
        <fullName evidence="6">Ribosome maturation protein SDO1</fullName>
    </submittedName>
</protein>
<gene>
    <name evidence="5" type="ordered locus">PTO0626</name>
    <name evidence="6" type="ORF">SAMN02745355_0366</name>
</gene>
<evidence type="ECO:0000313" key="7">
    <source>
        <dbReference type="Proteomes" id="UP000000438"/>
    </source>
</evidence>
<dbReference type="PATRIC" id="fig|263820.9.peg.658"/>
<dbReference type="InterPro" id="IPR039100">
    <property type="entry name" value="Sdo1/SBDS-like"/>
</dbReference>
<evidence type="ECO:0000313" key="5">
    <source>
        <dbReference type="EMBL" id="AAT43211.1"/>
    </source>
</evidence>
<dbReference type="OrthoDB" id="84504at2157"/>
<dbReference type="PANTHER" id="PTHR10927">
    <property type="entry name" value="RIBOSOME MATURATION PROTEIN SBDS"/>
    <property type="match status" value="1"/>
</dbReference>